<dbReference type="CDD" id="cd05276">
    <property type="entry name" value="p53_inducible_oxidoreductase"/>
    <property type="match status" value="1"/>
</dbReference>
<dbReference type="GO" id="GO:0070402">
    <property type="term" value="F:NADPH binding"/>
    <property type="evidence" value="ECO:0007669"/>
    <property type="project" value="TreeGrafter"/>
</dbReference>
<evidence type="ECO:0000313" key="4">
    <source>
        <dbReference type="EMBL" id="KAF9522580.1"/>
    </source>
</evidence>
<evidence type="ECO:0000256" key="2">
    <source>
        <dbReference type="ARBA" id="ARBA00023002"/>
    </source>
</evidence>
<dbReference type="SUPFAM" id="SSF50129">
    <property type="entry name" value="GroES-like"/>
    <property type="match status" value="1"/>
</dbReference>
<name>A0A9P6E4Z5_9AGAR</name>
<dbReference type="NCBIfam" id="TIGR02824">
    <property type="entry name" value="quinone_pig3"/>
    <property type="match status" value="1"/>
</dbReference>
<evidence type="ECO:0000313" key="5">
    <source>
        <dbReference type="Proteomes" id="UP000807306"/>
    </source>
</evidence>
<feature type="domain" description="Enoyl reductase (ER)" evidence="3">
    <location>
        <begin position="11"/>
        <end position="349"/>
    </location>
</feature>
<keyword evidence="2" id="KW-0560">Oxidoreductase</keyword>
<keyword evidence="5" id="KW-1185">Reference proteome</keyword>
<dbReference type="SUPFAM" id="SSF51735">
    <property type="entry name" value="NAD(P)-binding Rossmann-fold domains"/>
    <property type="match status" value="1"/>
</dbReference>
<dbReference type="AlphaFoldDB" id="A0A9P6E4Z5"/>
<dbReference type="EMBL" id="MU157940">
    <property type="protein sequence ID" value="KAF9522580.1"/>
    <property type="molecule type" value="Genomic_DNA"/>
</dbReference>
<dbReference type="SMART" id="SM00829">
    <property type="entry name" value="PKS_ER"/>
    <property type="match status" value="1"/>
</dbReference>
<dbReference type="Pfam" id="PF00107">
    <property type="entry name" value="ADH_zinc_N"/>
    <property type="match status" value="1"/>
</dbReference>
<sequence length="352" mass="37970">MRAVLIKDEKGPVENLYIGEVPNPEVKFGEVLVKIIAFGLNRVDISQREGHYPPPPGASNVLGVEFSGTISDVGQGVADWHVGDEVLGLAAGVSDILGSIDQQPDKRLQGAYAEYIAIAATHIIRKPHHLSWVEAASIPEVFITAFQALVTIGRVKENDSVLVHAAASGVGVAAIQIARAYGAQVVIATASTNEKLNWLLSLPNGATHSANYKTQNFASVVKDVTAGKGVNIVIDFVGASHFEKNIEALALDGRMTMLALLSGVKVDSVNLAPILFKRLHIEGSTLRSRSGAYQADLISRFQKEVFEKITNEKGQGPIRTYIHKVYPWSEIRAAHQEMEANNNSGKIVIEIV</sequence>
<evidence type="ECO:0000256" key="1">
    <source>
        <dbReference type="ARBA" id="ARBA00022857"/>
    </source>
</evidence>
<dbReference type="PANTHER" id="PTHR48106:SF18">
    <property type="entry name" value="QUINONE OXIDOREDUCTASE PIG3"/>
    <property type="match status" value="1"/>
</dbReference>
<organism evidence="4 5">
    <name type="scientific">Crepidotus variabilis</name>
    <dbReference type="NCBI Taxonomy" id="179855"/>
    <lineage>
        <taxon>Eukaryota</taxon>
        <taxon>Fungi</taxon>
        <taxon>Dikarya</taxon>
        <taxon>Basidiomycota</taxon>
        <taxon>Agaricomycotina</taxon>
        <taxon>Agaricomycetes</taxon>
        <taxon>Agaricomycetidae</taxon>
        <taxon>Agaricales</taxon>
        <taxon>Agaricineae</taxon>
        <taxon>Crepidotaceae</taxon>
        <taxon>Crepidotus</taxon>
    </lineage>
</organism>
<protein>
    <recommendedName>
        <fullName evidence="3">Enoyl reductase (ER) domain-containing protein</fullName>
    </recommendedName>
</protein>
<evidence type="ECO:0000259" key="3">
    <source>
        <dbReference type="SMART" id="SM00829"/>
    </source>
</evidence>
<accession>A0A9P6E4Z5</accession>
<comment type="caution">
    <text evidence="4">The sequence shown here is derived from an EMBL/GenBank/DDBJ whole genome shotgun (WGS) entry which is preliminary data.</text>
</comment>
<dbReference type="InterPro" id="IPR014189">
    <property type="entry name" value="Quinone_OxRdtase_PIG3"/>
</dbReference>
<dbReference type="GO" id="GO:0016651">
    <property type="term" value="F:oxidoreductase activity, acting on NAD(P)H"/>
    <property type="evidence" value="ECO:0007669"/>
    <property type="project" value="TreeGrafter"/>
</dbReference>
<proteinExistence type="predicted"/>
<dbReference type="Gene3D" id="3.40.50.720">
    <property type="entry name" value="NAD(P)-binding Rossmann-like Domain"/>
    <property type="match status" value="1"/>
</dbReference>
<dbReference type="PANTHER" id="PTHR48106">
    <property type="entry name" value="QUINONE OXIDOREDUCTASE PIG3-RELATED"/>
    <property type="match status" value="1"/>
</dbReference>
<dbReference type="InterPro" id="IPR013154">
    <property type="entry name" value="ADH-like_N"/>
</dbReference>
<keyword evidence="1" id="KW-0521">NADP</keyword>
<dbReference type="InterPro" id="IPR020843">
    <property type="entry name" value="ER"/>
</dbReference>
<dbReference type="Pfam" id="PF08240">
    <property type="entry name" value="ADH_N"/>
    <property type="match status" value="1"/>
</dbReference>
<dbReference type="Gene3D" id="3.90.180.10">
    <property type="entry name" value="Medium-chain alcohol dehydrogenases, catalytic domain"/>
    <property type="match status" value="1"/>
</dbReference>
<dbReference type="OrthoDB" id="203908at2759"/>
<dbReference type="InterPro" id="IPR013149">
    <property type="entry name" value="ADH-like_C"/>
</dbReference>
<reference evidence="4" key="1">
    <citation type="submission" date="2020-11" db="EMBL/GenBank/DDBJ databases">
        <authorList>
            <consortium name="DOE Joint Genome Institute"/>
            <person name="Ahrendt S."/>
            <person name="Riley R."/>
            <person name="Andreopoulos W."/>
            <person name="Labutti K."/>
            <person name="Pangilinan J."/>
            <person name="Ruiz-Duenas F.J."/>
            <person name="Barrasa J.M."/>
            <person name="Sanchez-Garcia M."/>
            <person name="Camarero S."/>
            <person name="Miyauchi S."/>
            <person name="Serrano A."/>
            <person name="Linde D."/>
            <person name="Babiker R."/>
            <person name="Drula E."/>
            <person name="Ayuso-Fernandez I."/>
            <person name="Pacheco R."/>
            <person name="Padilla G."/>
            <person name="Ferreira P."/>
            <person name="Barriuso J."/>
            <person name="Kellner H."/>
            <person name="Castanera R."/>
            <person name="Alfaro M."/>
            <person name="Ramirez L."/>
            <person name="Pisabarro A.G."/>
            <person name="Kuo A."/>
            <person name="Tritt A."/>
            <person name="Lipzen A."/>
            <person name="He G."/>
            <person name="Yan M."/>
            <person name="Ng V."/>
            <person name="Cullen D."/>
            <person name="Martin F."/>
            <person name="Rosso M.-N."/>
            <person name="Henrissat B."/>
            <person name="Hibbett D."/>
            <person name="Martinez A.T."/>
            <person name="Grigoriev I.V."/>
        </authorList>
    </citation>
    <scope>NUCLEOTIDE SEQUENCE</scope>
    <source>
        <strain evidence="4">CBS 506.95</strain>
    </source>
</reference>
<gene>
    <name evidence="4" type="ORF">CPB83DRAFT_800521</name>
</gene>
<dbReference type="InterPro" id="IPR036291">
    <property type="entry name" value="NAD(P)-bd_dom_sf"/>
</dbReference>
<dbReference type="InterPro" id="IPR011032">
    <property type="entry name" value="GroES-like_sf"/>
</dbReference>
<dbReference type="Proteomes" id="UP000807306">
    <property type="component" value="Unassembled WGS sequence"/>
</dbReference>